<protein>
    <recommendedName>
        <fullName evidence="1">Cupin type-2 domain-containing protein</fullName>
    </recommendedName>
</protein>
<organism evidence="2 3">
    <name type="scientific">Amycolatopsis bartoniae</name>
    <dbReference type="NCBI Taxonomy" id="941986"/>
    <lineage>
        <taxon>Bacteria</taxon>
        <taxon>Bacillati</taxon>
        <taxon>Actinomycetota</taxon>
        <taxon>Actinomycetes</taxon>
        <taxon>Pseudonocardiales</taxon>
        <taxon>Pseudonocardiaceae</taxon>
        <taxon>Amycolatopsis</taxon>
    </lineage>
</organism>
<dbReference type="RefSeq" id="WP_221216985.1">
    <property type="nucleotide sequence ID" value="NZ_BNAV01000003.1"/>
</dbReference>
<evidence type="ECO:0000313" key="2">
    <source>
        <dbReference type="EMBL" id="GHF53542.1"/>
    </source>
</evidence>
<evidence type="ECO:0000259" key="1">
    <source>
        <dbReference type="Pfam" id="PF07883"/>
    </source>
</evidence>
<keyword evidence="3" id="KW-1185">Reference proteome</keyword>
<dbReference type="Proteomes" id="UP000658656">
    <property type="component" value="Unassembled WGS sequence"/>
</dbReference>
<dbReference type="InterPro" id="IPR011051">
    <property type="entry name" value="RmlC_Cupin_sf"/>
</dbReference>
<comment type="caution">
    <text evidence="2">The sequence shown here is derived from an EMBL/GenBank/DDBJ whole genome shotgun (WGS) entry which is preliminary data.</text>
</comment>
<proteinExistence type="predicted"/>
<dbReference type="SUPFAM" id="SSF51182">
    <property type="entry name" value="RmlC-like cupins"/>
    <property type="match status" value="1"/>
</dbReference>
<dbReference type="AlphaFoldDB" id="A0A8H9M547"/>
<dbReference type="PANTHER" id="PTHR36440">
    <property type="entry name" value="PUTATIVE (AFU_ORTHOLOGUE AFUA_8G07350)-RELATED"/>
    <property type="match status" value="1"/>
</dbReference>
<dbReference type="InterPro" id="IPR014710">
    <property type="entry name" value="RmlC-like_jellyroll"/>
</dbReference>
<accession>A0A8H9M547</accession>
<reference evidence="2" key="1">
    <citation type="journal article" date="2014" name="Int. J. Syst. Evol. Microbiol.">
        <title>Complete genome sequence of Corynebacterium casei LMG S-19264T (=DSM 44701T), isolated from a smear-ripened cheese.</title>
        <authorList>
            <consortium name="US DOE Joint Genome Institute (JGI-PGF)"/>
            <person name="Walter F."/>
            <person name="Albersmeier A."/>
            <person name="Kalinowski J."/>
            <person name="Ruckert C."/>
        </authorList>
    </citation>
    <scope>NUCLEOTIDE SEQUENCE</scope>
    <source>
        <strain evidence="2">CGMCC 4.7679</strain>
    </source>
</reference>
<sequence length="186" mass="20174">MSFEFLADADSGSGGKSVLPGSPEAFFLRRGEGEHAVLFADLFTVLLSGDETEGQFGVFTSKAPKGQLIPAHSHADTHETFYVIEGKVRVYVEDREGRKTSRLLTPGDFGFVPAGLAHAYQVEESARLLGVATGGFERFFQQLGQPTSHAGEGQPPFVPDPARMRAAAQAHNMRFLPDFDWSDAAE</sequence>
<dbReference type="PANTHER" id="PTHR36440:SF1">
    <property type="entry name" value="PUTATIVE (AFU_ORTHOLOGUE AFUA_8G07350)-RELATED"/>
    <property type="match status" value="1"/>
</dbReference>
<dbReference type="InterPro" id="IPR053146">
    <property type="entry name" value="QDO-like"/>
</dbReference>
<evidence type="ECO:0000313" key="3">
    <source>
        <dbReference type="Proteomes" id="UP000658656"/>
    </source>
</evidence>
<dbReference type="CDD" id="cd02215">
    <property type="entry name" value="cupin_QDO_N_C"/>
    <property type="match status" value="1"/>
</dbReference>
<dbReference type="EMBL" id="BNAV01000003">
    <property type="protein sequence ID" value="GHF53542.1"/>
    <property type="molecule type" value="Genomic_DNA"/>
</dbReference>
<feature type="domain" description="Cupin type-2" evidence="1">
    <location>
        <begin position="64"/>
        <end position="128"/>
    </location>
</feature>
<dbReference type="Pfam" id="PF07883">
    <property type="entry name" value="Cupin_2"/>
    <property type="match status" value="1"/>
</dbReference>
<name>A0A8H9M547_9PSEU</name>
<gene>
    <name evidence="2" type="ORF">GCM10017566_28700</name>
</gene>
<dbReference type="Gene3D" id="2.60.120.10">
    <property type="entry name" value="Jelly Rolls"/>
    <property type="match status" value="1"/>
</dbReference>
<reference evidence="2" key="2">
    <citation type="submission" date="2020-09" db="EMBL/GenBank/DDBJ databases">
        <authorList>
            <person name="Sun Q."/>
            <person name="Zhou Y."/>
        </authorList>
    </citation>
    <scope>NUCLEOTIDE SEQUENCE</scope>
    <source>
        <strain evidence="2">CGMCC 4.7679</strain>
    </source>
</reference>
<dbReference type="InterPro" id="IPR013096">
    <property type="entry name" value="Cupin_2"/>
</dbReference>